<dbReference type="Proteomes" id="UP000663854">
    <property type="component" value="Unassembled WGS sequence"/>
</dbReference>
<keyword evidence="1" id="KW-0472">Membrane</keyword>
<reference evidence="3" key="1">
    <citation type="submission" date="2021-02" db="EMBL/GenBank/DDBJ databases">
        <authorList>
            <person name="Nowell W R."/>
        </authorList>
    </citation>
    <scope>NUCLEOTIDE SEQUENCE</scope>
</reference>
<evidence type="ECO:0000313" key="3">
    <source>
        <dbReference type="EMBL" id="CAF1265157.1"/>
    </source>
</evidence>
<dbReference type="EMBL" id="CAJNOL010001014">
    <property type="protein sequence ID" value="CAF1265157.1"/>
    <property type="molecule type" value="Genomic_DNA"/>
</dbReference>
<dbReference type="AlphaFoldDB" id="A0A815BAT5"/>
<keyword evidence="1" id="KW-1133">Transmembrane helix</keyword>
<evidence type="ECO:0000313" key="2">
    <source>
        <dbReference type="EMBL" id="CAF1076235.1"/>
    </source>
</evidence>
<organism evidence="3 4">
    <name type="scientific">Rotaria sordida</name>
    <dbReference type="NCBI Taxonomy" id="392033"/>
    <lineage>
        <taxon>Eukaryota</taxon>
        <taxon>Metazoa</taxon>
        <taxon>Spiralia</taxon>
        <taxon>Gnathifera</taxon>
        <taxon>Rotifera</taxon>
        <taxon>Eurotatoria</taxon>
        <taxon>Bdelloidea</taxon>
        <taxon>Philodinida</taxon>
        <taxon>Philodinidae</taxon>
        <taxon>Rotaria</taxon>
    </lineage>
</organism>
<proteinExistence type="predicted"/>
<keyword evidence="4" id="KW-1185">Reference proteome</keyword>
<dbReference type="Proteomes" id="UP000663870">
    <property type="component" value="Unassembled WGS sequence"/>
</dbReference>
<evidence type="ECO:0000256" key="1">
    <source>
        <dbReference type="SAM" id="Phobius"/>
    </source>
</evidence>
<accession>A0A815BAT5</accession>
<comment type="caution">
    <text evidence="3">The sequence shown here is derived from an EMBL/GenBank/DDBJ whole genome shotgun (WGS) entry which is preliminary data.</text>
</comment>
<protein>
    <submittedName>
        <fullName evidence="3">Uncharacterized protein</fullName>
    </submittedName>
</protein>
<name>A0A815BAT5_9BILA</name>
<dbReference type="EMBL" id="CAJNOH010000566">
    <property type="protein sequence ID" value="CAF1076235.1"/>
    <property type="molecule type" value="Genomic_DNA"/>
</dbReference>
<sequence>MSSDPDTVFVDLHIDKHPSFDNLQSKTGTFSSEGSCYWNKVLLIILIVLCIIGIILVLLFFIIGKKLKKNKPSTITSTSDPKYQQVPNV</sequence>
<feature type="transmembrane region" description="Helical" evidence="1">
    <location>
        <begin position="41"/>
        <end position="63"/>
    </location>
</feature>
<keyword evidence="1" id="KW-0812">Transmembrane</keyword>
<gene>
    <name evidence="3" type="ORF">JXQ802_LOCUS27695</name>
    <name evidence="2" type="ORF">PYM288_LOCUS18428</name>
</gene>
<evidence type="ECO:0000313" key="4">
    <source>
        <dbReference type="Proteomes" id="UP000663870"/>
    </source>
</evidence>